<organism evidence="1 2">
    <name type="scientific">Chryseolinea serpens</name>
    <dbReference type="NCBI Taxonomy" id="947013"/>
    <lineage>
        <taxon>Bacteria</taxon>
        <taxon>Pseudomonadati</taxon>
        <taxon>Bacteroidota</taxon>
        <taxon>Cytophagia</taxon>
        <taxon>Cytophagales</taxon>
        <taxon>Fulvivirgaceae</taxon>
        <taxon>Chryseolinea</taxon>
    </lineage>
</organism>
<proteinExistence type="predicted"/>
<dbReference type="Proteomes" id="UP000184212">
    <property type="component" value="Unassembled WGS sequence"/>
</dbReference>
<keyword evidence="2" id="KW-1185">Reference proteome</keyword>
<name>A0A1M5R6W3_9BACT</name>
<gene>
    <name evidence="1" type="ORF">SAMN04488109_3221</name>
</gene>
<accession>A0A1M5R6W3</accession>
<protein>
    <recommendedName>
        <fullName evidence="3">Sensor of ECF-type sigma factor</fullName>
    </recommendedName>
</protein>
<dbReference type="AlphaFoldDB" id="A0A1M5R6W3"/>
<evidence type="ECO:0000313" key="1">
    <source>
        <dbReference type="EMBL" id="SHH21928.1"/>
    </source>
</evidence>
<evidence type="ECO:0000313" key="2">
    <source>
        <dbReference type="Proteomes" id="UP000184212"/>
    </source>
</evidence>
<dbReference type="RefSeq" id="WP_073135938.1">
    <property type="nucleotide sequence ID" value="NZ_FQWQ01000002.1"/>
</dbReference>
<dbReference type="OrthoDB" id="660497at2"/>
<sequence>MKKNITLLSFIFCCVSGYAQHSEGELIRNAFKSEKKSIVAEFLTMTKDDAAKFWPVYEEYEKERSPFALRRIRLIESYVDNYEKLDDASTNKLVEESAAIQKNELMLREKYYALLKKSISTSVAARFYQIEDVINVVVRMGLYEELPMLKK</sequence>
<dbReference type="STRING" id="947013.SAMN04488109_3221"/>
<dbReference type="EMBL" id="FQWQ01000002">
    <property type="protein sequence ID" value="SHH21928.1"/>
    <property type="molecule type" value="Genomic_DNA"/>
</dbReference>
<evidence type="ECO:0008006" key="3">
    <source>
        <dbReference type="Google" id="ProtNLM"/>
    </source>
</evidence>
<reference evidence="1 2" key="1">
    <citation type="submission" date="2016-11" db="EMBL/GenBank/DDBJ databases">
        <authorList>
            <person name="Jaros S."/>
            <person name="Januszkiewicz K."/>
            <person name="Wedrychowicz H."/>
        </authorList>
    </citation>
    <scope>NUCLEOTIDE SEQUENCE [LARGE SCALE GENOMIC DNA]</scope>
    <source>
        <strain evidence="1 2">DSM 24574</strain>
    </source>
</reference>